<reference evidence="3" key="1">
    <citation type="submission" date="2014-12" db="EMBL/GenBank/DDBJ databases">
        <title>Whole genome sequences of four Staphylococcus schleiferi canine isolates.</title>
        <authorList>
            <person name="Misic A.M."/>
            <person name="Cain C."/>
            <person name="Morris D.O."/>
            <person name="Rankin S."/>
            <person name="Beiting D."/>
        </authorList>
    </citation>
    <scope>NUCLEOTIDE SEQUENCE</scope>
    <source>
        <strain evidence="1">ASB11</strain>
        <strain evidence="2">ASB13</strain>
        <strain evidence="3">ASB9</strain>
    </source>
</reference>
<dbReference type="EMBL" id="CDMN01000032">
    <property type="protein sequence ID" value="CRF44228.1"/>
    <property type="molecule type" value="Genomic_DNA"/>
</dbReference>
<evidence type="ECO:0000313" key="5">
    <source>
        <dbReference type="Proteomes" id="UP000041394"/>
    </source>
</evidence>
<organism evidence="3 5">
    <name type="scientific">Helicobacter ailurogastricus</name>
    <dbReference type="NCBI Taxonomy" id="1578720"/>
    <lineage>
        <taxon>Bacteria</taxon>
        <taxon>Pseudomonadati</taxon>
        <taxon>Campylobacterota</taxon>
        <taxon>Epsilonproteobacteria</taxon>
        <taxon>Campylobacterales</taxon>
        <taxon>Helicobacteraceae</taxon>
        <taxon>Helicobacter</taxon>
    </lineage>
</organism>
<dbReference type="SUPFAM" id="SSF51197">
    <property type="entry name" value="Clavaminate synthase-like"/>
    <property type="match status" value="1"/>
</dbReference>
<gene>
    <name evidence="1" type="ORF">HAL011_03840</name>
    <name evidence="2" type="ORF">HAL013_04430</name>
    <name evidence="3" type="ORF">HAL09_08030</name>
</gene>
<dbReference type="PANTHER" id="PTHR34986">
    <property type="entry name" value="EVOLVED BETA-GALACTOSIDASE SUBUNIT BETA"/>
    <property type="match status" value="1"/>
</dbReference>
<reference evidence="5 6" key="3">
    <citation type="submission" date="2014-12" db="EMBL/GenBank/DDBJ databases">
        <authorList>
            <person name="Jaenicke S."/>
        </authorList>
    </citation>
    <scope>NUCLEOTIDE SEQUENCE [LARGE SCALE GENOMIC DNA]</scope>
</reference>
<dbReference type="EMBL" id="CDMH01000020">
    <property type="protein sequence ID" value="CRF42276.1"/>
    <property type="molecule type" value="Genomic_DNA"/>
</dbReference>
<dbReference type="EMBL" id="CDML01000010">
    <property type="protein sequence ID" value="CRF40622.1"/>
    <property type="molecule type" value="Genomic_DNA"/>
</dbReference>
<dbReference type="Proteomes" id="UP000041394">
    <property type="component" value="Unassembled WGS sequence"/>
</dbReference>
<evidence type="ECO:0000313" key="2">
    <source>
        <dbReference type="EMBL" id="CRF42276.1"/>
    </source>
</evidence>
<evidence type="ECO:0000313" key="6">
    <source>
        <dbReference type="Proteomes" id="UP000045175"/>
    </source>
</evidence>
<protein>
    <recommendedName>
        <fullName evidence="7">Beta-D-galactosidase</fullName>
    </recommendedName>
</protein>
<dbReference type="InterPro" id="IPR004375">
    <property type="entry name" value="NanQ/TabA/YiaL"/>
</dbReference>
<accession>A0A0K2XF51</accession>
<dbReference type="Pfam" id="PF04074">
    <property type="entry name" value="DUF386"/>
    <property type="match status" value="1"/>
</dbReference>
<dbReference type="Proteomes" id="UP000045175">
    <property type="component" value="Unassembled WGS sequence"/>
</dbReference>
<dbReference type="PANTHER" id="PTHR34986:SF1">
    <property type="entry name" value="PROTEIN YIAL"/>
    <property type="match status" value="1"/>
</dbReference>
<dbReference type="GO" id="GO:0005829">
    <property type="term" value="C:cytosol"/>
    <property type="evidence" value="ECO:0007669"/>
    <property type="project" value="TreeGrafter"/>
</dbReference>
<dbReference type="OrthoDB" id="6196468at2"/>
<evidence type="ECO:0008006" key="7">
    <source>
        <dbReference type="Google" id="ProtNLM"/>
    </source>
</evidence>
<dbReference type="AlphaFoldDB" id="A0A0K2XF51"/>
<dbReference type="Gene3D" id="2.60.120.370">
    <property type="entry name" value="YhcH/YjgK/YiaL"/>
    <property type="match status" value="1"/>
</dbReference>
<evidence type="ECO:0000313" key="3">
    <source>
        <dbReference type="EMBL" id="CRF44228.1"/>
    </source>
</evidence>
<dbReference type="STRING" id="1578720.HAL011_03840"/>
<reference evidence="4" key="2">
    <citation type="submission" date="2014-12" db="EMBL/GenBank/DDBJ databases">
        <authorList>
            <person name="Smet A."/>
        </authorList>
    </citation>
    <scope>NUCLEOTIDE SEQUENCE [LARGE SCALE GENOMIC DNA]</scope>
</reference>
<dbReference type="InterPro" id="IPR037012">
    <property type="entry name" value="NanQ/TabA/YiaL_sf"/>
</dbReference>
<keyword evidence="4" id="KW-1185">Reference proteome</keyword>
<name>A0A0K2XF51_9HELI</name>
<evidence type="ECO:0000313" key="4">
    <source>
        <dbReference type="Proteomes" id="UP000038622"/>
    </source>
</evidence>
<proteinExistence type="predicted"/>
<dbReference type="RefSeq" id="WP_053940933.1">
    <property type="nucleotide sequence ID" value="NZ_CDMH01000020.1"/>
</dbReference>
<sequence>MAVIGKLSSLQGLFSKTQELEDLYTYLKQVSDPKHPACQALLQRQASSMVKELTAGMRAIEIVYTPELGALETHREHIDFLLVVLGEEILHLADKTDLSAQEPYNLEKDQETYQHNSLCYQVPLHAGLLAILFPNDAHTTEAKKPGLIYKVVVKVPTSLIKFKL</sequence>
<dbReference type="Proteomes" id="UP000038622">
    <property type="component" value="Unassembled WGS sequence"/>
</dbReference>
<evidence type="ECO:0000313" key="1">
    <source>
        <dbReference type="EMBL" id="CRF40622.1"/>
    </source>
</evidence>